<dbReference type="PRINTS" id="PR00049">
    <property type="entry name" value="WILMSTUMOUR"/>
</dbReference>
<organism evidence="2 3">
    <name type="scientific">Pleuronectes platessa</name>
    <name type="common">European plaice</name>
    <dbReference type="NCBI Taxonomy" id="8262"/>
    <lineage>
        <taxon>Eukaryota</taxon>
        <taxon>Metazoa</taxon>
        <taxon>Chordata</taxon>
        <taxon>Craniata</taxon>
        <taxon>Vertebrata</taxon>
        <taxon>Euteleostomi</taxon>
        <taxon>Actinopterygii</taxon>
        <taxon>Neopterygii</taxon>
        <taxon>Teleostei</taxon>
        <taxon>Neoteleostei</taxon>
        <taxon>Acanthomorphata</taxon>
        <taxon>Carangaria</taxon>
        <taxon>Pleuronectiformes</taxon>
        <taxon>Pleuronectoidei</taxon>
        <taxon>Pleuronectidae</taxon>
        <taxon>Pleuronectes</taxon>
    </lineage>
</organism>
<feature type="compositionally biased region" description="Basic and acidic residues" evidence="1">
    <location>
        <begin position="126"/>
        <end position="136"/>
    </location>
</feature>
<keyword evidence="3" id="KW-1185">Reference proteome</keyword>
<protein>
    <submittedName>
        <fullName evidence="2">Uncharacterized protein</fullName>
    </submittedName>
</protein>
<dbReference type="AlphaFoldDB" id="A0A9N7VIT6"/>
<proteinExistence type="predicted"/>
<evidence type="ECO:0000313" key="3">
    <source>
        <dbReference type="Proteomes" id="UP001153269"/>
    </source>
</evidence>
<accession>A0A9N7VIT6</accession>
<sequence>MVVLERKGDRRGRGTDEREIPASADASPEQESGHSSMWSQGFTHQHTVEEPYPRSQTVKPSSPSAPHPLPPPPPPPPPEDSIVLSLLVSFMSFTCQQRRECASSSPTKEKHHPVISEKATGGVDGRQGDRQGDRVS</sequence>
<evidence type="ECO:0000256" key="1">
    <source>
        <dbReference type="SAM" id="MobiDB-lite"/>
    </source>
</evidence>
<feature type="compositionally biased region" description="Pro residues" evidence="1">
    <location>
        <begin position="63"/>
        <end position="79"/>
    </location>
</feature>
<reference evidence="2" key="1">
    <citation type="submission" date="2020-03" db="EMBL/GenBank/DDBJ databases">
        <authorList>
            <person name="Weist P."/>
        </authorList>
    </citation>
    <scope>NUCLEOTIDE SEQUENCE</scope>
</reference>
<feature type="compositionally biased region" description="Polar residues" evidence="1">
    <location>
        <begin position="97"/>
        <end position="106"/>
    </location>
</feature>
<dbReference type="Proteomes" id="UP001153269">
    <property type="component" value="Unassembled WGS sequence"/>
</dbReference>
<feature type="compositionally biased region" description="Polar residues" evidence="1">
    <location>
        <begin position="29"/>
        <end position="45"/>
    </location>
</feature>
<feature type="region of interest" description="Disordered" evidence="1">
    <location>
        <begin position="97"/>
        <end position="136"/>
    </location>
</feature>
<dbReference type="EMBL" id="CADEAL010004069">
    <property type="protein sequence ID" value="CAB1450874.1"/>
    <property type="molecule type" value="Genomic_DNA"/>
</dbReference>
<evidence type="ECO:0000313" key="2">
    <source>
        <dbReference type="EMBL" id="CAB1450874.1"/>
    </source>
</evidence>
<comment type="caution">
    <text evidence="2">The sequence shown here is derived from an EMBL/GenBank/DDBJ whole genome shotgun (WGS) entry which is preliminary data.</text>
</comment>
<feature type="region of interest" description="Disordered" evidence="1">
    <location>
        <begin position="1"/>
        <end position="82"/>
    </location>
</feature>
<name>A0A9N7VIT6_PLEPL</name>
<gene>
    <name evidence="2" type="ORF">PLEPLA_LOCUS38566</name>
</gene>
<feature type="compositionally biased region" description="Basic and acidic residues" evidence="1">
    <location>
        <begin position="1"/>
        <end position="20"/>
    </location>
</feature>